<comment type="function">
    <text evidence="12">Catalyzes the attachment of serine to tRNA(Ser). Is also able to aminoacylate tRNA(Sec) with serine, to form the misacylated tRNA L-seryl-tRNA(Sec), which will be further converted into selenocysteinyl-tRNA(Sec).</text>
</comment>
<comment type="pathway">
    <text evidence="2 12">Aminoacyl-tRNA biosynthesis; selenocysteinyl-tRNA(Sec) biosynthesis; L-seryl-tRNA(Sec) from L-serine and tRNA(Sec): step 1/1.</text>
</comment>
<accession>A0A7X5AT58</accession>
<reference evidence="17 18" key="1">
    <citation type="submission" date="2017-05" db="EMBL/GenBank/DDBJ databases">
        <title>High clonality and local adaptation shapes Vibrionaceae linages within an endangered oasis.</title>
        <authorList>
            <person name="Vazquez-Rosas-Landa M."/>
        </authorList>
    </citation>
    <scope>NUCLEOTIDE SEQUENCE [LARGE SCALE GENOMIC DNA]</scope>
    <source>
        <strain evidence="17 18">P46_P4S1P180</strain>
    </source>
</reference>
<evidence type="ECO:0000256" key="5">
    <source>
        <dbReference type="ARBA" id="ARBA00022598"/>
    </source>
</evidence>
<keyword evidence="6 12" id="KW-0547">Nucleotide-binding</keyword>
<dbReference type="Pfam" id="PF02403">
    <property type="entry name" value="Seryl_tRNA_N"/>
    <property type="match status" value="1"/>
</dbReference>
<keyword evidence="7 12" id="KW-0067">ATP-binding</keyword>
<dbReference type="SUPFAM" id="SSF46589">
    <property type="entry name" value="tRNA-binding arm"/>
    <property type="match status" value="1"/>
</dbReference>
<dbReference type="NCBIfam" id="TIGR00414">
    <property type="entry name" value="serS"/>
    <property type="match status" value="1"/>
</dbReference>
<keyword evidence="4 12" id="KW-0963">Cytoplasm</keyword>
<dbReference type="InterPro" id="IPR015866">
    <property type="entry name" value="Ser-tRNA-synth_1_N"/>
</dbReference>
<dbReference type="PANTHER" id="PTHR43697:SF1">
    <property type="entry name" value="SERINE--TRNA LIGASE"/>
    <property type="match status" value="1"/>
</dbReference>
<dbReference type="Gene3D" id="1.10.287.40">
    <property type="entry name" value="Serine-tRNA synthetase, tRNA binding domain"/>
    <property type="match status" value="1"/>
</dbReference>
<evidence type="ECO:0000256" key="15">
    <source>
        <dbReference type="SAM" id="Coils"/>
    </source>
</evidence>
<proteinExistence type="inferred from homology"/>
<comment type="catalytic activity">
    <reaction evidence="11 12">
        <text>tRNA(Ser) + L-serine + ATP = L-seryl-tRNA(Ser) + AMP + diphosphate + H(+)</text>
        <dbReference type="Rhea" id="RHEA:12292"/>
        <dbReference type="Rhea" id="RHEA-COMP:9669"/>
        <dbReference type="Rhea" id="RHEA-COMP:9703"/>
        <dbReference type="ChEBI" id="CHEBI:15378"/>
        <dbReference type="ChEBI" id="CHEBI:30616"/>
        <dbReference type="ChEBI" id="CHEBI:33019"/>
        <dbReference type="ChEBI" id="CHEBI:33384"/>
        <dbReference type="ChEBI" id="CHEBI:78442"/>
        <dbReference type="ChEBI" id="CHEBI:78533"/>
        <dbReference type="ChEBI" id="CHEBI:456215"/>
        <dbReference type="EC" id="6.1.1.11"/>
    </reaction>
</comment>
<evidence type="ECO:0000256" key="2">
    <source>
        <dbReference type="ARBA" id="ARBA00005045"/>
    </source>
</evidence>
<feature type="binding site" evidence="13">
    <location>
        <position position="237"/>
    </location>
    <ligand>
        <name>L-serine</name>
        <dbReference type="ChEBI" id="CHEBI:33384"/>
    </ligand>
</feature>
<evidence type="ECO:0000256" key="14">
    <source>
        <dbReference type="PIRSR" id="PIRSR001529-2"/>
    </source>
</evidence>
<dbReference type="SUPFAM" id="SSF55681">
    <property type="entry name" value="Class II aaRS and biotin synthetases"/>
    <property type="match status" value="1"/>
</dbReference>
<evidence type="ECO:0000256" key="1">
    <source>
        <dbReference type="ARBA" id="ARBA00004496"/>
    </source>
</evidence>
<evidence type="ECO:0000256" key="10">
    <source>
        <dbReference type="ARBA" id="ARBA00047929"/>
    </source>
</evidence>
<feature type="coiled-coil region" evidence="15">
    <location>
        <begin position="77"/>
        <end position="104"/>
    </location>
</feature>
<name>A0A7X5AT58_9GAMM</name>
<evidence type="ECO:0000256" key="8">
    <source>
        <dbReference type="ARBA" id="ARBA00022917"/>
    </source>
</evidence>
<gene>
    <name evidence="12 17" type="primary">serS</name>
    <name evidence="17" type="ORF">CAG72_09855</name>
</gene>
<dbReference type="PROSITE" id="PS50862">
    <property type="entry name" value="AA_TRNA_LIGASE_II"/>
    <property type="match status" value="1"/>
</dbReference>
<keyword evidence="15" id="KW-0175">Coiled coil</keyword>
<keyword evidence="5 12" id="KW-0436">Ligase</keyword>
<evidence type="ECO:0000256" key="13">
    <source>
        <dbReference type="PIRSR" id="PIRSR001529-1"/>
    </source>
</evidence>
<dbReference type="PRINTS" id="PR00981">
    <property type="entry name" value="TRNASYNTHSER"/>
</dbReference>
<protein>
    <recommendedName>
        <fullName evidence="12">Serine--tRNA ligase</fullName>
        <ecNumber evidence="12">6.1.1.11</ecNumber>
    </recommendedName>
    <alternativeName>
        <fullName evidence="12">Seryl-tRNA synthetase</fullName>
        <shortName evidence="12">SerRS</shortName>
    </alternativeName>
    <alternativeName>
        <fullName evidence="12">Seryl-tRNA(Ser/Sec) synthetase</fullName>
    </alternativeName>
</protein>
<dbReference type="Proteomes" id="UP000465712">
    <property type="component" value="Unassembled WGS sequence"/>
</dbReference>
<dbReference type="EMBL" id="WXWW01000150">
    <property type="protein sequence ID" value="NAW65522.1"/>
    <property type="molecule type" value="Genomic_DNA"/>
</dbReference>
<dbReference type="HAMAP" id="MF_00176">
    <property type="entry name" value="Ser_tRNA_synth_type1"/>
    <property type="match status" value="1"/>
</dbReference>
<keyword evidence="8 12" id="KW-0648">Protein biosynthesis</keyword>
<evidence type="ECO:0000256" key="11">
    <source>
        <dbReference type="ARBA" id="ARBA00048823"/>
    </source>
</evidence>
<dbReference type="GO" id="GO:0006434">
    <property type="term" value="P:seryl-tRNA aminoacylation"/>
    <property type="evidence" value="ECO:0007669"/>
    <property type="project" value="UniProtKB-UniRule"/>
</dbReference>
<dbReference type="GO" id="GO:0004828">
    <property type="term" value="F:serine-tRNA ligase activity"/>
    <property type="evidence" value="ECO:0007669"/>
    <property type="project" value="UniProtKB-UniRule"/>
</dbReference>
<comment type="caution">
    <text evidence="17">The sequence shown here is derived from an EMBL/GenBank/DDBJ whole genome shotgun (WGS) entry which is preliminary data.</text>
</comment>
<dbReference type="UniPathway" id="UPA00906">
    <property type="reaction ID" value="UER00895"/>
</dbReference>
<dbReference type="InterPro" id="IPR002314">
    <property type="entry name" value="aa-tRNA-synt_IIb"/>
</dbReference>
<dbReference type="GO" id="GO:0005737">
    <property type="term" value="C:cytoplasm"/>
    <property type="evidence" value="ECO:0007669"/>
    <property type="project" value="UniProtKB-SubCell"/>
</dbReference>
<evidence type="ECO:0000313" key="17">
    <source>
        <dbReference type="EMBL" id="NAW65522.1"/>
    </source>
</evidence>
<evidence type="ECO:0000256" key="7">
    <source>
        <dbReference type="ARBA" id="ARBA00022840"/>
    </source>
</evidence>
<evidence type="ECO:0000256" key="4">
    <source>
        <dbReference type="ARBA" id="ARBA00022490"/>
    </source>
</evidence>
<feature type="binding site" evidence="13">
    <location>
        <position position="389"/>
    </location>
    <ligand>
        <name>L-serine</name>
        <dbReference type="ChEBI" id="CHEBI:33384"/>
    </ligand>
</feature>
<dbReference type="InterPro" id="IPR002317">
    <property type="entry name" value="Ser-tRNA-ligase_type_1"/>
</dbReference>
<evidence type="ECO:0000256" key="12">
    <source>
        <dbReference type="HAMAP-Rule" id="MF_00176"/>
    </source>
</evidence>
<sequence>MLDSKLLRTELDATAEKLAHRGFTLDVETLRSLEEQRKSIQVKTEELQSLRNSRSKLIGQLKGKGEHEEADKVMAEVAGLGSELDEAKKALAEIQSQLSDIELSIPNIADESAPIGKDEDENVEISRWGEPKTYDFAVKDHVDLGEMADGLDFASAVKLSGSRFIVMKGQFARLHRALAQFMLDLHTQEHGYTEMYVPYLVNQDSLYGTGQLPKFGEDLFNTKPATEEGVGMSLIPTAEVPLTNMVRDTIVDEAELPIKMTAHTPCFRSEAGSYGRDTRGLIRMHQFDKVELVQITRPEDSMAALEELTGQAEKVLQLLELPYRKVILCTGDMGFGAMKTYDLEVWLPAQNTYREISSCSNVGDFQARRMQARFRRKGEKKPELVHTLNGSGLAVGRTMVAVLENYQQADGRIEIPEVLRQYMGGLTHIG</sequence>
<feature type="binding site" evidence="12 13">
    <location>
        <position position="291"/>
    </location>
    <ligand>
        <name>L-serine</name>
        <dbReference type="ChEBI" id="CHEBI:33384"/>
    </ligand>
</feature>
<dbReference type="GO" id="GO:0005524">
    <property type="term" value="F:ATP binding"/>
    <property type="evidence" value="ECO:0007669"/>
    <property type="project" value="UniProtKB-UniRule"/>
</dbReference>
<evidence type="ECO:0000256" key="3">
    <source>
        <dbReference type="ARBA" id="ARBA00010728"/>
    </source>
</evidence>
<dbReference type="RefSeq" id="WP_161444619.1">
    <property type="nucleotide sequence ID" value="NZ_WXWW01000150.1"/>
</dbReference>
<evidence type="ECO:0000256" key="6">
    <source>
        <dbReference type="ARBA" id="ARBA00022741"/>
    </source>
</evidence>
<feature type="domain" description="Aminoacyl-transfer RNA synthetases class-II family profile" evidence="16">
    <location>
        <begin position="173"/>
        <end position="416"/>
    </location>
</feature>
<comment type="domain">
    <text evidence="12">Consists of two distinct domains, a catalytic core and a N-terminal extension that is involved in tRNA binding.</text>
</comment>
<feature type="binding site" evidence="12 14">
    <location>
        <begin position="355"/>
        <end position="358"/>
    </location>
    <ligand>
        <name>ATP</name>
        <dbReference type="ChEBI" id="CHEBI:30616"/>
    </ligand>
</feature>
<dbReference type="InterPro" id="IPR010978">
    <property type="entry name" value="tRNA-bd_arm"/>
</dbReference>
<dbReference type="EC" id="6.1.1.11" evidence="12"/>
<comment type="subunit">
    <text evidence="12">Homodimer. The tRNA molecule binds across the dimer.</text>
</comment>
<organism evidence="17 18">
    <name type="scientific">Photobacterium halotolerans</name>
    <dbReference type="NCBI Taxonomy" id="265726"/>
    <lineage>
        <taxon>Bacteria</taxon>
        <taxon>Pseudomonadati</taxon>
        <taxon>Pseudomonadota</taxon>
        <taxon>Gammaproteobacteria</taxon>
        <taxon>Vibrionales</taxon>
        <taxon>Vibrionaceae</taxon>
        <taxon>Photobacterium</taxon>
    </lineage>
</organism>
<comment type="subcellular location">
    <subcellularLocation>
        <location evidence="1 12">Cytoplasm</location>
    </subcellularLocation>
</comment>
<dbReference type="Gene3D" id="3.30.930.10">
    <property type="entry name" value="Bira Bifunctional Protein, Domain 2"/>
    <property type="match status" value="1"/>
</dbReference>
<comment type="similarity">
    <text evidence="3 12">Belongs to the class-II aminoacyl-tRNA synthetase family. Type-1 seryl-tRNA synthetase subfamily.</text>
</comment>
<dbReference type="InterPro" id="IPR045864">
    <property type="entry name" value="aa-tRNA-synth_II/BPL/LPL"/>
</dbReference>
<dbReference type="InterPro" id="IPR006195">
    <property type="entry name" value="aa-tRNA-synth_II"/>
</dbReference>
<keyword evidence="9 12" id="KW-0030">Aminoacyl-tRNA synthetase</keyword>
<feature type="binding site" evidence="12">
    <location>
        <position position="391"/>
    </location>
    <ligand>
        <name>L-serine</name>
        <dbReference type="ChEBI" id="CHEBI:33384"/>
    </ligand>
</feature>
<evidence type="ECO:0000259" key="16">
    <source>
        <dbReference type="PROSITE" id="PS50862"/>
    </source>
</evidence>
<dbReference type="Pfam" id="PF00587">
    <property type="entry name" value="tRNA-synt_2b"/>
    <property type="match status" value="1"/>
</dbReference>
<dbReference type="GO" id="GO:0016260">
    <property type="term" value="P:selenocysteine biosynthetic process"/>
    <property type="evidence" value="ECO:0007669"/>
    <property type="project" value="UniProtKB-UniRule"/>
</dbReference>
<dbReference type="InterPro" id="IPR033729">
    <property type="entry name" value="SerRS_core"/>
</dbReference>
<evidence type="ECO:0000256" key="9">
    <source>
        <dbReference type="ARBA" id="ARBA00023146"/>
    </source>
</evidence>
<comment type="caution">
    <text evidence="12">Lacks conserved residue(s) required for the propagation of feature annotation.</text>
</comment>
<feature type="binding site" evidence="12 14">
    <location>
        <begin position="268"/>
        <end position="270"/>
    </location>
    <ligand>
        <name>ATP</name>
        <dbReference type="ChEBI" id="CHEBI:30616"/>
    </ligand>
</feature>
<dbReference type="AlphaFoldDB" id="A0A7X5AT58"/>
<evidence type="ECO:0000313" key="18">
    <source>
        <dbReference type="Proteomes" id="UP000465712"/>
    </source>
</evidence>
<feature type="binding site" evidence="12">
    <location>
        <begin position="237"/>
        <end position="239"/>
    </location>
    <ligand>
        <name>L-serine</name>
        <dbReference type="ChEBI" id="CHEBI:33384"/>
    </ligand>
</feature>
<feature type="binding site" evidence="13">
    <location>
        <position position="268"/>
    </location>
    <ligand>
        <name>L-serine</name>
        <dbReference type="ChEBI" id="CHEBI:33384"/>
    </ligand>
</feature>
<dbReference type="CDD" id="cd00770">
    <property type="entry name" value="SerRS_core"/>
    <property type="match status" value="1"/>
</dbReference>
<dbReference type="InterPro" id="IPR042103">
    <property type="entry name" value="SerRS_1_N_sf"/>
</dbReference>
<dbReference type="PANTHER" id="PTHR43697">
    <property type="entry name" value="SERYL-TRNA SYNTHETASE"/>
    <property type="match status" value="1"/>
</dbReference>
<dbReference type="PIRSF" id="PIRSF001529">
    <property type="entry name" value="Ser-tRNA-synth_IIa"/>
    <property type="match status" value="1"/>
</dbReference>
<comment type="catalytic activity">
    <reaction evidence="10 12">
        <text>tRNA(Sec) + L-serine + ATP = L-seryl-tRNA(Sec) + AMP + diphosphate + H(+)</text>
        <dbReference type="Rhea" id="RHEA:42580"/>
        <dbReference type="Rhea" id="RHEA-COMP:9742"/>
        <dbReference type="Rhea" id="RHEA-COMP:10128"/>
        <dbReference type="ChEBI" id="CHEBI:15378"/>
        <dbReference type="ChEBI" id="CHEBI:30616"/>
        <dbReference type="ChEBI" id="CHEBI:33019"/>
        <dbReference type="ChEBI" id="CHEBI:33384"/>
        <dbReference type="ChEBI" id="CHEBI:78442"/>
        <dbReference type="ChEBI" id="CHEBI:78533"/>
        <dbReference type="ChEBI" id="CHEBI:456215"/>
        <dbReference type="EC" id="6.1.1.11"/>
    </reaction>
</comment>